<dbReference type="EMBL" id="BAABGZ010000080">
    <property type="protein sequence ID" value="GAA4368888.1"/>
    <property type="molecule type" value="Genomic_DNA"/>
</dbReference>
<dbReference type="Proteomes" id="UP001501153">
    <property type="component" value="Unassembled WGS sequence"/>
</dbReference>
<comment type="caution">
    <text evidence="2">The sequence shown here is derived from an EMBL/GenBank/DDBJ whole genome shotgun (WGS) entry which is preliminary data.</text>
</comment>
<evidence type="ECO:0000313" key="2">
    <source>
        <dbReference type="EMBL" id="GAA4368888.1"/>
    </source>
</evidence>
<sequence>MQYDPKDGVGQLTEAELTGLSGDAMAADEAQAAFYEEQAGWEHQAHHYHEQEQEQLAWEEGE</sequence>
<reference evidence="3" key="1">
    <citation type="journal article" date="2019" name="Int. J. Syst. Evol. Microbiol.">
        <title>The Global Catalogue of Microorganisms (GCM) 10K type strain sequencing project: providing services to taxonomists for standard genome sequencing and annotation.</title>
        <authorList>
            <consortium name="The Broad Institute Genomics Platform"/>
            <consortium name="The Broad Institute Genome Sequencing Center for Infectious Disease"/>
            <person name="Wu L."/>
            <person name="Ma J."/>
        </authorList>
    </citation>
    <scope>NUCLEOTIDE SEQUENCE [LARGE SCALE GENOMIC DNA]</scope>
    <source>
        <strain evidence="3">JCM 17923</strain>
    </source>
</reference>
<feature type="compositionally biased region" description="Basic and acidic residues" evidence="1">
    <location>
        <begin position="43"/>
        <end position="52"/>
    </location>
</feature>
<evidence type="ECO:0000256" key="1">
    <source>
        <dbReference type="SAM" id="MobiDB-lite"/>
    </source>
</evidence>
<gene>
    <name evidence="2" type="ORF">GCM10023185_42040</name>
</gene>
<proteinExistence type="predicted"/>
<accession>A0ABP8IRK3</accession>
<evidence type="ECO:0008006" key="4">
    <source>
        <dbReference type="Google" id="ProtNLM"/>
    </source>
</evidence>
<organism evidence="2 3">
    <name type="scientific">Hymenobacter saemangeumensis</name>
    <dbReference type="NCBI Taxonomy" id="1084522"/>
    <lineage>
        <taxon>Bacteria</taxon>
        <taxon>Pseudomonadati</taxon>
        <taxon>Bacteroidota</taxon>
        <taxon>Cytophagia</taxon>
        <taxon>Cytophagales</taxon>
        <taxon>Hymenobacteraceae</taxon>
        <taxon>Hymenobacter</taxon>
    </lineage>
</organism>
<evidence type="ECO:0000313" key="3">
    <source>
        <dbReference type="Proteomes" id="UP001501153"/>
    </source>
</evidence>
<protein>
    <recommendedName>
        <fullName evidence="4">EF-hand domain-containing protein</fullName>
    </recommendedName>
</protein>
<feature type="region of interest" description="Disordered" evidence="1">
    <location>
        <begin position="41"/>
        <end position="62"/>
    </location>
</feature>
<dbReference type="RefSeq" id="WP_345238126.1">
    <property type="nucleotide sequence ID" value="NZ_BAABGZ010000080.1"/>
</dbReference>
<name>A0ABP8IRK3_9BACT</name>
<keyword evidence="3" id="KW-1185">Reference proteome</keyword>